<proteinExistence type="predicted"/>
<keyword evidence="2" id="KW-1185">Reference proteome</keyword>
<name>A0A315YUS2_SEDFL</name>
<protein>
    <submittedName>
        <fullName evidence="1">Uncharacterized protein</fullName>
    </submittedName>
</protein>
<sequence length="106" mass="12469">MRRNPSATPCPSRYGQVKIMHWKEVDFRIESLELTLNALHNSIIEYRTNLIDITSTIEVIEPIIGVSFVCLQNYINGSIYDRYETNENQSVFYKRNLFLKRQIGLK</sequence>
<accession>A0A315YUS2</accession>
<dbReference type="EMBL" id="QGDO01000015">
    <property type="protein sequence ID" value="PWJ33119.1"/>
    <property type="molecule type" value="Genomic_DNA"/>
</dbReference>
<gene>
    <name evidence="1" type="ORF">BC781_1155</name>
</gene>
<dbReference type="AlphaFoldDB" id="A0A315YUS2"/>
<reference evidence="1 2" key="1">
    <citation type="submission" date="2018-03" db="EMBL/GenBank/DDBJ databases">
        <title>Genomic Encyclopedia of Archaeal and Bacterial Type Strains, Phase II (KMG-II): from individual species to whole genera.</title>
        <authorList>
            <person name="Goeker M."/>
        </authorList>
    </citation>
    <scope>NUCLEOTIDE SEQUENCE [LARGE SCALE GENOMIC DNA]</scope>
    <source>
        <strain evidence="1 2">DSM 28229</strain>
    </source>
</reference>
<evidence type="ECO:0000313" key="1">
    <source>
        <dbReference type="EMBL" id="PWJ33119.1"/>
    </source>
</evidence>
<evidence type="ECO:0000313" key="2">
    <source>
        <dbReference type="Proteomes" id="UP000245535"/>
    </source>
</evidence>
<dbReference type="Proteomes" id="UP000245535">
    <property type="component" value="Unassembled WGS sequence"/>
</dbReference>
<comment type="caution">
    <text evidence="1">The sequence shown here is derived from an EMBL/GenBank/DDBJ whole genome shotgun (WGS) entry which is preliminary data.</text>
</comment>
<organism evidence="1 2">
    <name type="scientific">Sediminitomix flava</name>
    <dbReference type="NCBI Taxonomy" id="379075"/>
    <lineage>
        <taxon>Bacteria</taxon>
        <taxon>Pseudomonadati</taxon>
        <taxon>Bacteroidota</taxon>
        <taxon>Cytophagia</taxon>
        <taxon>Cytophagales</taxon>
        <taxon>Flammeovirgaceae</taxon>
        <taxon>Sediminitomix</taxon>
    </lineage>
</organism>